<name>A0ABR2XH61_9PEZI</name>
<evidence type="ECO:0000256" key="6">
    <source>
        <dbReference type="ARBA" id="ARBA00022643"/>
    </source>
</evidence>
<feature type="region of interest" description="Disordered" evidence="15">
    <location>
        <begin position="463"/>
        <end position="484"/>
    </location>
</feature>
<dbReference type="InterPro" id="IPR001433">
    <property type="entry name" value="OxRdtase_FAD/NAD-bd"/>
</dbReference>
<dbReference type="PROSITE" id="PS00086">
    <property type="entry name" value="CYTOCHROME_P450"/>
    <property type="match status" value="1"/>
</dbReference>
<dbReference type="InterPro" id="IPR039261">
    <property type="entry name" value="FNR_nucleotide-bd"/>
</dbReference>
<dbReference type="Pfam" id="PF00067">
    <property type="entry name" value="p450"/>
    <property type="match status" value="1"/>
</dbReference>
<keyword evidence="13 14" id="KW-0503">Monooxygenase</keyword>
<evidence type="ECO:0000256" key="8">
    <source>
        <dbReference type="ARBA" id="ARBA00022827"/>
    </source>
</evidence>
<comment type="cofactor">
    <cofactor evidence="1 14">
        <name>heme</name>
        <dbReference type="ChEBI" id="CHEBI:30413"/>
    </cofactor>
</comment>
<dbReference type="EMBL" id="JARVKM010000054">
    <property type="protein sequence ID" value="KAK9773113.1"/>
    <property type="molecule type" value="Genomic_DNA"/>
</dbReference>
<dbReference type="InterPro" id="IPR008254">
    <property type="entry name" value="Flavodoxin/NO_synth"/>
</dbReference>
<keyword evidence="8 14" id="KW-0274">FAD</keyword>
<dbReference type="InterPro" id="IPR001128">
    <property type="entry name" value="Cyt_P450"/>
</dbReference>
<dbReference type="EC" id="1.14.14.1" evidence="14"/>
<dbReference type="Gene3D" id="3.40.50.80">
    <property type="entry name" value="Nucleotide-binding domain of ferredoxin-NADP reductase (FNR) module"/>
    <property type="match status" value="1"/>
</dbReference>
<dbReference type="EC" id="1.6.2.4" evidence="14"/>
<keyword evidence="11 14" id="KW-0560">Oxidoreductase</keyword>
<dbReference type="InterPro" id="IPR017927">
    <property type="entry name" value="FAD-bd_FR_type"/>
</dbReference>
<dbReference type="PRINTS" id="PR00385">
    <property type="entry name" value="P450"/>
</dbReference>
<dbReference type="InterPro" id="IPR002401">
    <property type="entry name" value="Cyt_P450_E_grp-I"/>
</dbReference>
<dbReference type="SUPFAM" id="SSF52343">
    <property type="entry name" value="Ferredoxin reductase-like, C-terminal NADP-linked domain"/>
    <property type="match status" value="1"/>
</dbReference>
<feature type="domain" description="FAD-binding FR-type" evidence="17">
    <location>
        <begin position="680"/>
        <end position="909"/>
    </location>
</feature>
<evidence type="ECO:0000256" key="4">
    <source>
        <dbReference type="ARBA" id="ARBA00022617"/>
    </source>
</evidence>
<evidence type="ECO:0000256" key="2">
    <source>
        <dbReference type="ARBA" id="ARBA00010018"/>
    </source>
</evidence>
<dbReference type="InterPro" id="IPR017938">
    <property type="entry name" value="Riboflavin_synthase-like_b-brl"/>
</dbReference>
<dbReference type="PIRSF" id="PIRSF000209">
    <property type="entry name" value="Bifunctional_P450_P450R"/>
    <property type="match status" value="1"/>
</dbReference>
<dbReference type="PANTHER" id="PTHR19384">
    <property type="entry name" value="NITRIC OXIDE SYNTHASE-RELATED"/>
    <property type="match status" value="1"/>
</dbReference>
<keyword evidence="10 14" id="KW-0249">Electron transport</keyword>
<sequence length="1071" mass="118809">MSTTIPEPAGYPFIGNIADIDPNFPVDSFGKLADKYGEIYRIRFPGSTLVVTSTFALVDELCNEKRFKKIPDNVLTEVRNGVHDGLFTAHIEEPNWAIAHRILMPAFGPKSIRDMFPEMHDIASQLVLKWARQGADHPIPVTDDFTKLALDTLGLCSMGFRFNNFYSEKEHPFVNAMGRFLSESGRRSQRVPLPSFFYRQANEDYENNIKILRETADSVLQERVSNGGGGRRDLLTAMLEGRDSQTGEKLSDSAITNNLITFLIAGHETTSGTLSYAMHELLRNPEAYRKVQQEVDEVIGKAPVTVEHMQKLPYIEAVLREALRLDAPIPTFSRYPIEDNTLLGGKYVVNKGDTCLLLLSRSHLDPAVFEEPLKFLPERMLPANFNKLPKNAWKPFGSGVRACIGRPFAWQESVLTLALLFQSFDFELDDPSYVLQHKQTLTIKPKDFYIRAKLRPGINSTSLSQQLNGSVHASPKGEETFTDRGESLATQELGDVYQPMTVLYGSNSGTCELMAQRLASNASSHGYKVTRLDYMDAAVGELPHGQPTVVITSSYEGQPPDNAAKFVPWLESIKGAQDLDGAKFAVFGCGNRDWPQTFHRVPNLVNNGLSAAGGIKLAEIGLADAASDDVFVVFENWENHTLWPALEAMRPAGAPIPVQNAPATALHAHVSNLRSSMFQSDLQEGRVIAVRSLTADGEPLKKHVEIEMPRGSFFRAGDYLNVLPINSHERVLHILRRFRLPWDTTVTLQGTATKLPTNVPISVYNVLSDFVELGQPASRKDIITLANATGLSHDDRKALEWLASDGHKVEISAERTSALDLLERFATVNIPFGTFLGMLPTMRMRQYSISSSPSDSPSIASITFALLKTEASSGPGELVGTASSYLASLQPGDLLRVSLSASHDAFHLPLNPSQTPLVMAAAGTGIAPFRGFIQERAAMREAGVRLAPAVLYHGCRQPGKDDLYADELKKWERLGVVAVKRTFSRTPEESKGHKYVQDAMWADRRALLSLWRQGAFLYVCGSREISREVEKVAVRFKREVAASKGHNLSEPDAQKWWNELRNVRYAIDVFD</sequence>
<dbReference type="PROSITE" id="PS51384">
    <property type="entry name" value="FAD_FR"/>
    <property type="match status" value="1"/>
</dbReference>
<dbReference type="Pfam" id="PF00175">
    <property type="entry name" value="NAD_binding_1"/>
    <property type="match status" value="1"/>
</dbReference>
<dbReference type="PRINTS" id="PR00463">
    <property type="entry name" value="EP450I"/>
</dbReference>
<dbReference type="Gene3D" id="2.40.30.10">
    <property type="entry name" value="Translation factors"/>
    <property type="match status" value="1"/>
</dbReference>
<evidence type="ECO:0000256" key="5">
    <source>
        <dbReference type="ARBA" id="ARBA00022630"/>
    </source>
</evidence>
<evidence type="ECO:0000256" key="10">
    <source>
        <dbReference type="ARBA" id="ARBA00022982"/>
    </source>
</evidence>
<dbReference type="SUPFAM" id="SSF52218">
    <property type="entry name" value="Flavoproteins"/>
    <property type="match status" value="1"/>
</dbReference>
<reference evidence="18 19" key="1">
    <citation type="submission" date="2024-02" db="EMBL/GenBank/DDBJ databases">
        <title>First draft genome assembly of two strains of Seiridium cardinale.</title>
        <authorList>
            <person name="Emiliani G."/>
            <person name="Scali E."/>
        </authorList>
    </citation>
    <scope>NUCLEOTIDE SEQUENCE [LARGE SCALE GENOMIC DNA]</scope>
    <source>
        <strain evidence="18 19">BM-138-000479</strain>
    </source>
</reference>
<evidence type="ECO:0000256" key="7">
    <source>
        <dbReference type="ARBA" id="ARBA00022723"/>
    </source>
</evidence>
<comment type="catalytic activity">
    <reaction evidence="14">
        <text>2 oxidized [cytochrome P450] + NADPH = 2 reduced [cytochrome P450] + NADP(+) + H(+)</text>
        <dbReference type="Rhea" id="RHEA:24040"/>
        <dbReference type="Rhea" id="RHEA-COMP:14627"/>
        <dbReference type="Rhea" id="RHEA-COMP:14628"/>
        <dbReference type="ChEBI" id="CHEBI:15378"/>
        <dbReference type="ChEBI" id="CHEBI:55376"/>
        <dbReference type="ChEBI" id="CHEBI:57783"/>
        <dbReference type="ChEBI" id="CHEBI:58349"/>
        <dbReference type="ChEBI" id="CHEBI:60344"/>
        <dbReference type="EC" id="1.6.2.4"/>
    </reaction>
</comment>
<proteinExistence type="inferred from homology"/>
<keyword evidence="7 14" id="KW-0479">Metal-binding</keyword>
<evidence type="ECO:0000256" key="14">
    <source>
        <dbReference type="PIRNR" id="PIRNR000209"/>
    </source>
</evidence>
<dbReference type="Gene3D" id="1.20.990.10">
    <property type="entry name" value="NADPH-cytochrome p450 Reductase, Chain A, domain 3"/>
    <property type="match status" value="1"/>
</dbReference>
<keyword evidence="3 14" id="KW-0813">Transport</keyword>
<dbReference type="Gene3D" id="1.10.630.10">
    <property type="entry name" value="Cytochrome P450"/>
    <property type="match status" value="1"/>
</dbReference>
<organism evidence="18 19">
    <name type="scientific">Seiridium cardinale</name>
    <dbReference type="NCBI Taxonomy" id="138064"/>
    <lineage>
        <taxon>Eukaryota</taxon>
        <taxon>Fungi</taxon>
        <taxon>Dikarya</taxon>
        <taxon>Ascomycota</taxon>
        <taxon>Pezizomycotina</taxon>
        <taxon>Sordariomycetes</taxon>
        <taxon>Xylariomycetidae</taxon>
        <taxon>Amphisphaeriales</taxon>
        <taxon>Sporocadaceae</taxon>
        <taxon>Seiridium</taxon>
    </lineage>
</organism>
<evidence type="ECO:0000313" key="18">
    <source>
        <dbReference type="EMBL" id="KAK9773113.1"/>
    </source>
</evidence>
<evidence type="ECO:0000259" key="16">
    <source>
        <dbReference type="PROSITE" id="PS50902"/>
    </source>
</evidence>
<evidence type="ECO:0000256" key="1">
    <source>
        <dbReference type="ARBA" id="ARBA00001971"/>
    </source>
</evidence>
<dbReference type="Gene3D" id="3.40.50.360">
    <property type="match status" value="1"/>
</dbReference>
<evidence type="ECO:0000259" key="17">
    <source>
        <dbReference type="PROSITE" id="PS51384"/>
    </source>
</evidence>
<evidence type="ECO:0000256" key="11">
    <source>
        <dbReference type="ARBA" id="ARBA00023002"/>
    </source>
</evidence>
<comment type="catalytic activity">
    <reaction evidence="14">
        <text>an organic molecule + reduced [NADPH--hemoprotein reductase] + O2 = an alcohol + oxidized [NADPH--hemoprotein reductase] + H2O + H(+)</text>
        <dbReference type="Rhea" id="RHEA:17149"/>
        <dbReference type="Rhea" id="RHEA-COMP:11964"/>
        <dbReference type="Rhea" id="RHEA-COMP:11965"/>
        <dbReference type="ChEBI" id="CHEBI:15377"/>
        <dbReference type="ChEBI" id="CHEBI:15378"/>
        <dbReference type="ChEBI" id="CHEBI:15379"/>
        <dbReference type="ChEBI" id="CHEBI:30879"/>
        <dbReference type="ChEBI" id="CHEBI:57618"/>
        <dbReference type="ChEBI" id="CHEBI:58210"/>
        <dbReference type="ChEBI" id="CHEBI:142491"/>
        <dbReference type="EC" id="1.14.14.1"/>
    </reaction>
</comment>
<accession>A0ABR2XH61</accession>
<feature type="domain" description="Flavodoxin-like" evidence="16">
    <location>
        <begin position="500"/>
        <end position="642"/>
    </location>
</feature>
<evidence type="ECO:0000256" key="9">
    <source>
        <dbReference type="ARBA" id="ARBA00022857"/>
    </source>
</evidence>
<dbReference type="CDD" id="cd11068">
    <property type="entry name" value="CYP120A1"/>
    <property type="match status" value="1"/>
</dbReference>
<evidence type="ECO:0000256" key="3">
    <source>
        <dbReference type="ARBA" id="ARBA00022448"/>
    </source>
</evidence>
<dbReference type="InterPro" id="IPR029039">
    <property type="entry name" value="Flavoprotein-like_sf"/>
</dbReference>
<keyword evidence="5 14" id="KW-0285">Flavoprotein</keyword>
<dbReference type="CDD" id="cd06206">
    <property type="entry name" value="bifunctional_CYPOR"/>
    <property type="match status" value="1"/>
</dbReference>
<comment type="caution">
    <text evidence="18">The sequence shown here is derived from an EMBL/GenBank/DDBJ whole genome shotgun (WGS) entry which is preliminary data.</text>
</comment>
<protein>
    <recommendedName>
        <fullName evidence="14">Bifunctional cytochrome P450/NADPH--P450 reductase</fullName>
    </recommendedName>
    <domain>
        <recommendedName>
            <fullName evidence="14">Cytochrome P450</fullName>
            <ecNumber evidence="14">1.14.14.1</ecNumber>
        </recommendedName>
    </domain>
    <domain>
        <recommendedName>
            <fullName evidence="14">NADPH--cytochrome P450 reductase</fullName>
            <ecNumber evidence="14">1.6.2.4</ecNumber>
        </recommendedName>
    </domain>
</protein>
<dbReference type="Proteomes" id="UP001465668">
    <property type="component" value="Unassembled WGS sequence"/>
</dbReference>
<feature type="compositionally biased region" description="Basic and acidic residues" evidence="15">
    <location>
        <begin position="475"/>
        <end position="484"/>
    </location>
</feature>
<comment type="similarity">
    <text evidence="2 14">In the N-terminal section; belongs to the cytochrome P450 family.</text>
</comment>
<dbReference type="InterPro" id="IPR017972">
    <property type="entry name" value="Cyt_P450_CS"/>
</dbReference>
<comment type="cofactor">
    <cofactor evidence="14">
        <name>FAD</name>
        <dbReference type="ChEBI" id="CHEBI:57692"/>
    </cofactor>
    <cofactor evidence="14">
        <name>FMN</name>
        <dbReference type="ChEBI" id="CHEBI:58210"/>
    </cofactor>
</comment>
<keyword evidence="4 14" id="KW-0349">Heme</keyword>
<gene>
    <name evidence="18" type="ORF">SCAR479_10235</name>
</gene>
<evidence type="ECO:0000313" key="19">
    <source>
        <dbReference type="Proteomes" id="UP001465668"/>
    </source>
</evidence>
<dbReference type="SUPFAM" id="SSF63380">
    <property type="entry name" value="Riboflavin synthase domain-like"/>
    <property type="match status" value="1"/>
</dbReference>
<keyword evidence="12 14" id="KW-0408">Iron</keyword>
<dbReference type="InterPro" id="IPR023173">
    <property type="entry name" value="NADPH_Cyt_P450_Rdtase_alpha"/>
</dbReference>
<dbReference type="Pfam" id="PF00258">
    <property type="entry name" value="Flavodoxin_1"/>
    <property type="match status" value="1"/>
</dbReference>
<keyword evidence="6 14" id="KW-0288">FMN</keyword>
<dbReference type="Pfam" id="PF00667">
    <property type="entry name" value="FAD_binding_1"/>
    <property type="match status" value="1"/>
</dbReference>
<evidence type="ECO:0000256" key="13">
    <source>
        <dbReference type="ARBA" id="ARBA00023033"/>
    </source>
</evidence>
<dbReference type="PROSITE" id="PS50902">
    <property type="entry name" value="FLAVODOXIN_LIKE"/>
    <property type="match status" value="1"/>
</dbReference>
<dbReference type="SUPFAM" id="SSF48264">
    <property type="entry name" value="Cytochrome P450"/>
    <property type="match status" value="1"/>
</dbReference>
<dbReference type="InterPro" id="IPR023206">
    <property type="entry name" value="Bifunctional_P450_P450_red"/>
</dbReference>
<evidence type="ECO:0000256" key="15">
    <source>
        <dbReference type="SAM" id="MobiDB-lite"/>
    </source>
</evidence>
<dbReference type="InterPro" id="IPR003097">
    <property type="entry name" value="CysJ-like_FAD-binding"/>
</dbReference>
<keyword evidence="9 14" id="KW-0521">NADP</keyword>
<keyword evidence="19" id="KW-1185">Reference proteome</keyword>
<dbReference type="PANTHER" id="PTHR19384:SF127">
    <property type="entry name" value="BIFUNCTIONAL CYTOCHROME P450_NADPH--P450 REDUCTASE"/>
    <property type="match status" value="1"/>
</dbReference>
<evidence type="ECO:0000256" key="12">
    <source>
        <dbReference type="ARBA" id="ARBA00023004"/>
    </source>
</evidence>
<dbReference type="InterPro" id="IPR036396">
    <property type="entry name" value="Cyt_P450_sf"/>
</dbReference>